<gene>
    <name evidence="2" type="primary">yusO_1</name>
    <name evidence="2" type="ORF">CLTEP_07490</name>
</gene>
<name>A0A151B5Z4_9CLOT</name>
<dbReference type="Pfam" id="PF01047">
    <property type="entry name" value="MarR"/>
    <property type="match status" value="1"/>
</dbReference>
<dbReference type="Gene3D" id="1.10.10.10">
    <property type="entry name" value="Winged helix-like DNA-binding domain superfamily/Winged helix DNA-binding domain"/>
    <property type="match status" value="1"/>
</dbReference>
<dbReference type="Proteomes" id="UP000075531">
    <property type="component" value="Unassembled WGS sequence"/>
</dbReference>
<evidence type="ECO:0000313" key="2">
    <source>
        <dbReference type="EMBL" id="KYH35345.1"/>
    </source>
</evidence>
<keyword evidence="3" id="KW-1185">Reference proteome</keyword>
<dbReference type="OrthoDB" id="49580at2"/>
<dbReference type="PATRIC" id="fig|1121338.3.peg.762"/>
<dbReference type="InterPro" id="IPR039422">
    <property type="entry name" value="MarR/SlyA-like"/>
</dbReference>
<dbReference type="PRINTS" id="PR00598">
    <property type="entry name" value="HTHMARR"/>
</dbReference>
<dbReference type="EMBL" id="LTBA01000004">
    <property type="protein sequence ID" value="KYH35345.1"/>
    <property type="molecule type" value="Genomic_DNA"/>
</dbReference>
<organism evidence="2 3">
    <name type="scientific">Clostridium tepidiprofundi DSM 19306</name>
    <dbReference type="NCBI Taxonomy" id="1121338"/>
    <lineage>
        <taxon>Bacteria</taxon>
        <taxon>Bacillati</taxon>
        <taxon>Bacillota</taxon>
        <taxon>Clostridia</taxon>
        <taxon>Eubacteriales</taxon>
        <taxon>Clostridiaceae</taxon>
        <taxon>Clostridium</taxon>
    </lineage>
</organism>
<dbReference type="AlphaFoldDB" id="A0A151B5Z4"/>
<dbReference type="STRING" id="1121338.CLTEP_07490"/>
<feature type="domain" description="HTH marR-type" evidence="1">
    <location>
        <begin position="7"/>
        <end position="139"/>
    </location>
</feature>
<proteinExistence type="predicted"/>
<evidence type="ECO:0000259" key="1">
    <source>
        <dbReference type="PROSITE" id="PS50995"/>
    </source>
</evidence>
<dbReference type="PROSITE" id="PS50995">
    <property type="entry name" value="HTH_MARR_2"/>
    <property type="match status" value="1"/>
</dbReference>
<accession>A0A151B5Z4</accession>
<dbReference type="SUPFAM" id="SSF46785">
    <property type="entry name" value="Winged helix' DNA-binding domain"/>
    <property type="match status" value="1"/>
</dbReference>
<dbReference type="GO" id="GO:0003700">
    <property type="term" value="F:DNA-binding transcription factor activity"/>
    <property type="evidence" value="ECO:0007669"/>
    <property type="project" value="InterPro"/>
</dbReference>
<dbReference type="PANTHER" id="PTHR33164:SF99">
    <property type="entry name" value="MARR FAMILY REGULATORY PROTEIN"/>
    <property type="match status" value="1"/>
</dbReference>
<comment type="caution">
    <text evidence="2">The sequence shown here is derived from an EMBL/GenBank/DDBJ whole genome shotgun (WGS) entry which is preliminary data.</text>
</comment>
<evidence type="ECO:0000313" key="3">
    <source>
        <dbReference type="Proteomes" id="UP000075531"/>
    </source>
</evidence>
<dbReference type="RefSeq" id="WP_066822814.1">
    <property type="nucleotide sequence ID" value="NZ_LTBA01000004.1"/>
</dbReference>
<dbReference type="SMART" id="SM00347">
    <property type="entry name" value="HTH_MARR"/>
    <property type="match status" value="1"/>
</dbReference>
<dbReference type="PANTHER" id="PTHR33164">
    <property type="entry name" value="TRANSCRIPTIONAL REGULATOR, MARR FAMILY"/>
    <property type="match status" value="1"/>
</dbReference>
<dbReference type="InterPro" id="IPR036388">
    <property type="entry name" value="WH-like_DNA-bd_sf"/>
</dbReference>
<protein>
    <submittedName>
        <fullName evidence="2">Putative HTH-type transcriptional regulator YusO</fullName>
    </submittedName>
</protein>
<dbReference type="InterPro" id="IPR000835">
    <property type="entry name" value="HTH_MarR-typ"/>
</dbReference>
<sequence length="144" mass="16566">MKDKVKGLQIGLLIREINSKINSNLRSKFENTGLTLPQIMLVRILLKYKKLRVSEISEKMSLAKSTVSGIIDRLEKQAIIKRTRDSKDKRIVYIELASEGYELGMKFRDNIEGYFGSIFDDTSEEEIEIIINGLNTLKNVLDRE</sequence>
<dbReference type="GO" id="GO:0006950">
    <property type="term" value="P:response to stress"/>
    <property type="evidence" value="ECO:0007669"/>
    <property type="project" value="TreeGrafter"/>
</dbReference>
<dbReference type="InterPro" id="IPR036390">
    <property type="entry name" value="WH_DNA-bd_sf"/>
</dbReference>
<reference evidence="2 3" key="1">
    <citation type="submission" date="2016-02" db="EMBL/GenBank/DDBJ databases">
        <title>Genome sequence of Clostridium tepidiprofundi DSM 19306.</title>
        <authorList>
            <person name="Poehlein A."/>
            <person name="Daniel R."/>
        </authorList>
    </citation>
    <scope>NUCLEOTIDE SEQUENCE [LARGE SCALE GENOMIC DNA]</scope>
    <source>
        <strain evidence="2 3">DSM 19306</strain>
    </source>
</reference>